<name>A0A837D6E2_9PSEU</name>
<keyword evidence="5 9" id="KW-0812">Transmembrane</keyword>
<keyword evidence="7 9" id="KW-0472">Membrane</keyword>
<feature type="transmembrane region" description="Helical" evidence="9">
    <location>
        <begin position="291"/>
        <end position="313"/>
    </location>
</feature>
<organism evidence="10 11">
    <name type="scientific">Saccharomonospora viridis</name>
    <dbReference type="NCBI Taxonomy" id="1852"/>
    <lineage>
        <taxon>Bacteria</taxon>
        <taxon>Bacillati</taxon>
        <taxon>Actinomycetota</taxon>
        <taxon>Actinomycetes</taxon>
        <taxon>Pseudonocardiales</taxon>
        <taxon>Pseudonocardiaceae</taxon>
        <taxon>Saccharomonospora</taxon>
    </lineage>
</organism>
<evidence type="ECO:0000256" key="5">
    <source>
        <dbReference type="ARBA" id="ARBA00022692"/>
    </source>
</evidence>
<feature type="transmembrane region" description="Helical" evidence="9">
    <location>
        <begin position="142"/>
        <end position="164"/>
    </location>
</feature>
<evidence type="ECO:0000256" key="8">
    <source>
        <dbReference type="ARBA" id="ARBA00035655"/>
    </source>
</evidence>
<feature type="transmembrane region" description="Helical" evidence="9">
    <location>
        <begin position="79"/>
        <end position="99"/>
    </location>
</feature>
<dbReference type="GO" id="GO:0005886">
    <property type="term" value="C:plasma membrane"/>
    <property type="evidence" value="ECO:0007669"/>
    <property type="project" value="UniProtKB-SubCell"/>
</dbReference>
<comment type="similarity">
    <text evidence="8">Belongs to the TsuA/YedE (TC 9.B.102) family.</text>
</comment>
<dbReference type="PROSITE" id="PS51257">
    <property type="entry name" value="PROKAR_LIPOPROTEIN"/>
    <property type="match status" value="1"/>
</dbReference>
<dbReference type="OrthoDB" id="9794165at2"/>
<dbReference type="RefSeq" id="WP_037312248.1">
    <property type="nucleotide sequence ID" value="NZ_FOWS01000001.1"/>
</dbReference>
<keyword evidence="4" id="KW-0997">Cell inner membrane</keyword>
<dbReference type="NCBIfam" id="NF033796">
    <property type="entry name" value="selen_YedE_FdhT"/>
    <property type="match status" value="1"/>
</dbReference>
<dbReference type="EMBL" id="JRZE01000006">
    <property type="protein sequence ID" value="KHF43217.1"/>
    <property type="molecule type" value="Genomic_DNA"/>
</dbReference>
<reference evidence="10 11" key="1">
    <citation type="submission" date="2014-10" db="EMBL/GenBank/DDBJ databases">
        <title>Genome sequence of Micropolyspora internatus JCM3315.</title>
        <authorList>
            <person name="Shin S.-K."/>
            <person name="Yi H."/>
        </authorList>
    </citation>
    <scope>NUCLEOTIDE SEQUENCE [LARGE SCALE GENOMIC DNA]</scope>
    <source>
        <strain evidence="10 11">JCM 3315</strain>
    </source>
</reference>
<accession>A0A837D6E2</accession>
<dbReference type="InterPro" id="IPR047732">
    <property type="entry name" value="YedE-like"/>
</dbReference>
<dbReference type="PANTHER" id="PTHR30574:SF1">
    <property type="entry name" value="SULPHUR TRANSPORT DOMAIN-CONTAINING PROTEIN"/>
    <property type="match status" value="1"/>
</dbReference>
<comment type="caution">
    <text evidence="10">The sequence shown here is derived from an EMBL/GenBank/DDBJ whole genome shotgun (WGS) entry which is preliminary data.</text>
</comment>
<sequence>MGGLYRRVFGRFWNPYVAVVAAGVLSACYFAVTATQWAVTGEFTRFGGHLLGVAGVDVSEWEYFRMIGLTGTPLERTSGWVVIGMLAGALLAALLGNDVKLRVPQRKRRLLQGLVGGAIAGFGARMALGCNLAAFFTGIPQFSFHAWLFMVSMGVGTVVGVRVIRLRFWRGRPELSALQRLTLSSQEVSTRSAAPSRPVQPFVGIGVGVVVAGVAVVLAVRGEGLLAAAAVFGVGFGVLIQRGQICFTSAFRDLWVSGRATMSKALAVGLLAATVLTFVVIQAGMPAVIEPASLGTVIGGMLFGFGIVLAGGCETGMMYRAMEGQVHFVVVFVGNIVGATVLAYGWDHWGIFSAVTRGWPEVDLVAAWGAGGALVATVGLLVAWFVFSHWWERRFRYPADSNSRKGRRSVPTAVS</sequence>
<evidence type="ECO:0000256" key="1">
    <source>
        <dbReference type="ARBA" id="ARBA00004429"/>
    </source>
</evidence>
<evidence type="ECO:0000256" key="4">
    <source>
        <dbReference type="ARBA" id="ARBA00022519"/>
    </source>
</evidence>
<feature type="transmembrane region" description="Helical" evidence="9">
    <location>
        <begin position="265"/>
        <end position="285"/>
    </location>
</feature>
<dbReference type="InterPro" id="IPR007272">
    <property type="entry name" value="Sulf_transp_TsuA/YedE"/>
</dbReference>
<dbReference type="AlphaFoldDB" id="A0A837D6E2"/>
<dbReference type="Pfam" id="PF04143">
    <property type="entry name" value="Sulf_transp"/>
    <property type="match status" value="2"/>
</dbReference>
<gene>
    <name evidence="10" type="ORF">MINT15_34190</name>
</gene>
<evidence type="ECO:0000256" key="2">
    <source>
        <dbReference type="ARBA" id="ARBA00022448"/>
    </source>
</evidence>
<feature type="transmembrane region" description="Helical" evidence="9">
    <location>
        <begin position="325"/>
        <end position="346"/>
    </location>
</feature>
<keyword evidence="2" id="KW-0813">Transport</keyword>
<keyword evidence="3" id="KW-1003">Cell membrane</keyword>
<dbReference type="PANTHER" id="PTHR30574">
    <property type="entry name" value="INNER MEMBRANE PROTEIN YEDE"/>
    <property type="match status" value="1"/>
</dbReference>
<feature type="transmembrane region" description="Helical" evidence="9">
    <location>
        <begin position="366"/>
        <end position="387"/>
    </location>
</feature>
<evidence type="ECO:0000313" key="10">
    <source>
        <dbReference type="EMBL" id="KHF43217.1"/>
    </source>
</evidence>
<feature type="transmembrane region" description="Helical" evidence="9">
    <location>
        <begin position="111"/>
        <end position="136"/>
    </location>
</feature>
<proteinExistence type="inferred from homology"/>
<comment type="subcellular location">
    <subcellularLocation>
        <location evidence="1">Cell inner membrane</location>
        <topology evidence="1">Multi-pass membrane protein</topology>
    </subcellularLocation>
</comment>
<evidence type="ECO:0000256" key="6">
    <source>
        <dbReference type="ARBA" id="ARBA00022989"/>
    </source>
</evidence>
<evidence type="ECO:0000256" key="3">
    <source>
        <dbReference type="ARBA" id="ARBA00022475"/>
    </source>
</evidence>
<evidence type="ECO:0000313" key="11">
    <source>
        <dbReference type="Proteomes" id="UP000030848"/>
    </source>
</evidence>
<keyword evidence="6 9" id="KW-1133">Transmembrane helix</keyword>
<dbReference type="Proteomes" id="UP000030848">
    <property type="component" value="Unassembled WGS sequence"/>
</dbReference>
<protein>
    <submittedName>
        <fullName evidence="10">Membrane protein</fullName>
    </submittedName>
</protein>
<evidence type="ECO:0000256" key="7">
    <source>
        <dbReference type="ARBA" id="ARBA00023136"/>
    </source>
</evidence>
<feature type="transmembrane region" description="Helical" evidence="9">
    <location>
        <begin position="12"/>
        <end position="32"/>
    </location>
</feature>
<feature type="transmembrane region" description="Helical" evidence="9">
    <location>
        <begin position="201"/>
        <end position="220"/>
    </location>
</feature>
<evidence type="ECO:0000256" key="9">
    <source>
        <dbReference type="SAM" id="Phobius"/>
    </source>
</evidence>
<feature type="transmembrane region" description="Helical" evidence="9">
    <location>
        <begin position="226"/>
        <end position="245"/>
    </location>
</feature>